<reference evidence="2" key="1">
    <citation type="journal article" date="2022" name="bioRxiv">
        <title>Sequencing and chromosome-scale assembly of the giantPleurodeles waltlgenome.</title>
        <authorList>
            <person name="Brown T."/>
            <person name="Elewa A."/>
            <person name="Iarovenko S."/>
            <person name="Subramanian E."/>
            <person name="Araus A.J."/>
            <person name="Petzold A."/>
            <person name="Susuki M."/>
            <person name="Suzuki K.-i.T."/>
            <person name="Hayashi T."/>
            <person name="Toyoda A."/>
            <person name="Oliveira C."/>
            <person name="Osipova E."/>
            <person name="Leigh N.D."/>
            <person name="Simon A."/>
            <person name="Yun M.H."/>
        </authorList>
    </citation>
    <scope>NUCLEOTIDE SEQUENCE</scope>
    <source>
        <strain evidence="2">20211129_DDA</strain>
        <tissue evidence="2">Liver</tissue>
    </source>
</reference>
<comment type="caution">
    <text evidence="2">The sequence shown here is derived from an EMBL/GenBank/DDBJ whole genome shotgun (WGS) entry which is preliminary data.</text>
</comment>
<accession>A0AAV7WUP1</accession>
<sequence length="127" mass="13333">MGPGPLRSSRGAHGLEQPGGSGPGSPLPRQHSNLYGLGEALQPAWQARARREPSGCASRSSHQRPTSAAQQGAAAPRGPVRARPLATARSPPEVIPGRLQVSRRWPSAPHPSLCIPLHGPVYRLVGE</sequence>
<dbReference type="Proteomes" id="UP001066276">
    <property type="component" value="Chromosome 1_1"/>
</dbReference>
<name>A0AAV7WUP1_PLEWA</name>
<gene>
    <name evidence="2" type="ORF">NDU88_004557</name>
</gene>
<feature type="region of interest" description="Disordered" evidence="1">
    <location>
        <begin position="1"/>
        <end position="93"/>
    </location>
</feature>
<proteinExistence type="predicted"/>
<evidence type="ECO:0000313" key="2">
    <source>
        <dbReference type="EMBL" id="KAJ1216959.1"/>
    </source>
</evidence>
<evidence type="ECO:0000256" key="1">
    <source>
        <dbReference type="SAM" id="MobiDB-lite"/>
    </source>
</evidence>
<keyword evidence="3" id="KW-1185">Reference proteome</keyword>
<feature type="compositionally biased region" description="Low complexity" evidence="1">
    <location>
        <begin position="68"/>
        <end position="86"/>
    </location>
</feature>
<dbReference type="EMBL" id="JANPWB010000001">
    <property type="protein sequence ID" value="KAJ1216959.1"/>
    <property type="molecule type" value="Genomic_DNA"/>
</dbReference>
<protein>
    <submittedName>
        <fullName evidence="2">Uncharacterized protein</fullName>
    </submittedName>
</protein>
<organism evidence="2 3">
    <name type="scientific">Pleurodeles waltl</name>
    <name type="common">Iberian ribbed newt</name>
    <dbReference type="NCBI Taxonomy" id="8319"/>
    <lineage>
        <taxon>Eukaryota</taxon>
        <taxon>Metazoa</taxon>
        <taxon>Chordata</taxon>
        <taxon>Craniata</taxon>
        <taxon>Vertebrata</taxon>
        <taxon>Euteleostomi</taxon>
        <taxon>Amphibia</taxon>
        <taxon>Batrachia</taxon>
        <taxon>Caudata</taxon>
        <taxon>Salamandroidea</taxon>
        <taxon>Salamandridae</taxon>
        <taxon>Pleurodelinae</taxon>
        <taxon>Pleurodeles</taxon>
    </lineage>
</organism>
<dbReference type="AlphaFoldDB" id="A0AAV7WUP1"/>
<evidence type="ECO:0000313" key="3">
    <source>
        <dbReference type="Proteomes" id="UP001066276"/>
    </source>
</evidence>
<feature type="compositionally biased region" description="Polar residues" evidence="1">
    <location>
        <begin position="57"/>
        <end position="67"/>
    </location>
</feature>